<gene>
    <name evidence="1" type="ORF">CR513_15461</name>
</gene>
<proteinExistence type="predicted"/>
<dbReference type="Proteomes" id="UP000257109">
    <property type="component" value="Unassembled WGS sequence"/>
</dbReference>
<feature type="non-terminal residue" evidence="1">
    <location>
        <position position="1"/>
    </location>
</feature>
<protein>
    <submittedName>
        <fullName evidence="1">Uncharacterized protein</fullName>
    </submittedName>
</protein>
<organism evidence="1 2">
    <name type="scientific">Mucuna pruriens</name>
    <name type="common">Velvet bean</name>
    <name type="synonym">Dolichos pruriens</name>
    <dbReference type="NCBI Taxonomy" id="157652"/>
    <lineage>
        <taxon>Eukaryota</taxon>
        <taxon>Viridiplantae</taxon>
        <taxon>Streptophyta</taxon>
        <taxon>Embryophyta</taxon>
        <taxon>Tracheophyta</taxon>
        <taxon>Spermatophyta</taxon>
        <taxon>Magnoliopsida</taxon>
        <taxon>eudicotyledons</taxon>
        <taxon>Gunneridae</taxon>
        <taxon>Pentapetalae</taxon>
        <taxon>rosids</taxon>
        <taxon>fabids</taxon>
        <taxon>Fabales</taxon>
        <taxon>Fabaceae</taxon>
        <taxon>Papilionoideae</taxon>
        <taxon>50 kb inversion clade</taxon>
        <taxon>NPAAA clade</taxon>
        <taxon>indigoferoid/millettioid clade</taxon>
        <taxon>Phaseoleae</taxon>
        <taxon>Mucuna</taxon>
    </lineage>
</organism>
<keyword evidence="2" id="KW-1185">Reference proteome</keyword>
<name>A0A371HEM5_MUCPR</name>
<dbReference type="EMBL" id="QJKJ01002807">
    <property type="protein sequence ID" value="RDY01239.1"/>
    <property type="molecule type" value="Genomic_DNA"/>
</dbReference>
<dbReference type="AlphaFoldDB" id="A0A371HEM5"/>
<evidence type="ECO:0000313" key="2">
    <source>
        <dbReference type="Proteomes" id="UP000257109"/>
    </source>
</evidence>
<evidence type="ECO:0000313" key="1">
    <source>
        <dbReference type="EMBL" id="RDY01239.1"/>
    </source>
</evidence>
<accession>A0A371HEM5</accession>
<reference evidence="1" key="1">
    <citation type="submission" date="2018-05" db="EMBL/GenBank/DDBJ databases">
        <title>Draft genome of Mucuna pruriens seed.</title>
        <authorList>
            <person name="Nnadi N.E."/>
            <person name="Vos R."/>
            <person name="Hasami M.H."/>
            <person name="Devisetty U.K."/>
            <person name="Aguiy J.C."/>
        </authorList>
    </citation>
    <scope>NUCLEOTIDE SEQUENCE [LARGE SCALE GENOMIC DNA]</scope>
    <source>
        <strain evidence="1">JCA_2017</strain>
    </source>
</reference>
<comment type="caution">
    <text evidence="1">The sequence shown here is derived from an EMBL/GenBank/DDBJ whole genome shotgun (WGS) entry which is preliminary data.</text>
</comment>
<sequence length="110" mass="12307">MKGQRSESFLKGIGAEPLEETGIMSIIDPKLLLGNIIVEYIKKIVLKAKFETYKRQPMPRENLRPIRGTYLLGATTCQPPESPFVVSAIEVRRSGSREHALSPTKPTKDL</sequence>